<evidence type="ECO:0000313" key="2">
    <source>
        <dbReference type="EMBL" id="AFK85734.1"/>
    </source>
</evidence>
<keyword evidence="1" id="KW-1133">Transmembrane helix</keyword>
<evidence type="ECO:0000256" key="1">
    <source>
        <dbReference type="SAM" id="Phobius"/>
    </source>
</evidence>
<name>I3VT89_THESW</name>
<protein>
    <submittedName>
        <fullName evidence="2">Uncharacterized protein</fullName>
    </submittedName>
</protein>
<dbReference type="Proteomes" id="UP000006178">
    <property type="component" value="Chromosome"/>
</dbReference>
<keyword evidence="1" id="KW-0812">Transmembrane</keyword>
<feature type="transmembrane region" description="Helical" evidence="1">
    <location>
        <begin position="6"/>
        <end position="25"/>
    </location>
</feature>
<proteinExistence type="predicted"/>
<reference evidence="2 3" key="1">
    <citation type="journal article" date="2014" name="Appl. Environ. Microbiol.">
        <title>Profile of Secreted Hydrolases, Associated Proteins, and SlpA in Thermoanaerobacterium saccharolyticum during the Degradation of Hemicellulose.</title>
        <authorList>
            <person name="Currie D.H."/>
            <person name="Guss A.M."/>
            <person name="Herring C.D."/>
            <person name="Giannone R.J."/>
            <person name="Johnson C.M."/>
            <person name="Lankford P.K."/>
            <person name="Brown S.D."/>
            <person name="Hettich R.L."/>
            <person name="Lynd L.R."/>
        </authorList>
    </citation>
    <scope>NUCLEOTIDE SEQUENCE [LARGE SCALE GENOMIC DNA]</scope>
    <source>
        <strain evidence="3">DSM 8691 / JW/SL-YS485</strain>
    </source>
</reference>
<organism evidence="2 3">
    <name type="scientific">Thermoanaerobacterium saccharolyticum (strain DSM 8691 / JW/SL-YS485)</name>
    <dbReference type="NCBI Taxonomy" id="1094508"/>
    <lineage>
        <taxon>Bacteria</taxon>
        <taxon>Bacillati</taxon>
        <taxon>Bacillota</taxon>
        <taxon>Clostridia</taxon>
        <taxon>Thermoanaerobacterales</taxon>
        <taxon>Thermoanaerobacteraceae</taxon>
        <taxon>Thermoanaerobacterium</taxon>
    </lineage>
</organism>
<dbReference type="KEGG" id="tsh:Tsac_0710"/>
<evidence type="ECO:0000313" key="3">
    <source>
        <dbReference type="Proteomes" id="UP000006178"/>
    </source>
</evidence>
<dbReference type="BioCyc" id="TSAC1094508:GLMA-721-MONOMER"/>
<sequence length="52" mass="6369">MFNIMYILQFIYVLLLFVIIIKVLMNAANYIGERLRFGELFMRLLQLRKEKK</sequence>
<dbReference type="EMBL" id="CP003184">
    <property type="protein sequence ID" value="AFK85734.1"/>
    <property type="molecule type" value="Genomic_DNA"/>
</dbReference>
<dbReference type="AlphaFoldDB" id="I3VT89"/>
<keyword evidence="1" id="KW-0472">Membrane</keyword>
<keyword evidence="3" id="KW-1185">Reference proteome</keyword>
<accession>I3VT89</accession>
<gene>
    <name evidence="2" type="ordered locus">Tsac_0710</name>
</gene>